<accession>A0A379CDH9</accession>
<organism evidence="1 2">
    <name type="scientific">Peptostreptococcus anaerobius</name>
    <dbReference type="NCBI Taxonomy" id="1261"/>
    <lineage>
        <taxon>Bacteria</taxon>
        <taxon>Bacillati</taxon>
        <taxon>Bacillota</taxon>
        <taxon>Clostridia</taxon>
        <taxon>Peptostreptococcales</taxon>
        <taxon>Peptostreptococcaceae</taxon>
        <taxon>Peptostreptococcus</taxon>
    </lineage>
</organism>
<dbReference type="AlphaFoldDB" id="A0A379CDH9"/>
<name>A0A379CDH9_9FIRM</name>
<evidence type="ECO:0000313" key="1">
    <source>
        <dbReference type="EMBL" id="SUB60184.1"/>
    </source>
</evidence>
<gene>
    <name evidence="1" type="ORF">NCTC11460_00062</name>
</gene>
<protein>
    <submittedName>
        <fullName evidence="1">Uncharacterized protein</fullName>
    </submittedName>
</protein>
<proteinExistence type="predicted"/>
<dbReference type="EMBL" id="UGTB01000004">
    <property type="protein sequence ID" value="SUB60184.1"/>
    <property type="molecule type" value="Genomic_DNA"/>
</dbReference>
<dbReference type="RefSeq" id="WP_019595734.1">
    <property type="nucleotide sequence ID" value="NZ_FOVA01000007.1"/>
</dbReference>
<sequence>MEFYNENTNTILSQKEYIELVEREARQVYDEYLESLEEDEEIESFESLLSRMFEMESDFVALDDNNEKITKR</sequence>
<evidence type="ECO:0000313" key="2">
    <source>
        <dbReference type="Proteomes" id="UP000255101"/>
    </source>
</evidence>
<dbReference type="Proteomes" id="UP000255101">
    <property type="component" value="Unassembled WGS sequence"/>
</dbReference>
<reference evidence="1 2" key="1">
    <citation type="submission" date="2018-06" db="EMBL/GenBank/DDBJ databases">
        <authorList>
            <consortium name="Pathogen Informatics"/>
            <person name="Doyle S."/>
        </authorList>
    </citation>
    <scope>NUCLEOTIDE SEQUENCE [LARGE SCALE GENOMIC DNA]</scope>
    <source>
        <strain evidence="1 2">NCTC11460</strain>
    </source>
</reference>